<feature type="transmembrane region" description="Helical" evidence="5">
    <location>
        <begin position="80"/>
        <end position="102"/>
    </location>
</feature>
<dbReference type="AlphaFoldDB" id="K1TZK2"/>
<evidence type="ECO:0000256" key="4">
    <source>
        <dbReference type="ARBA" id="ARBA00023136"/>
    </source>
</evidence>
<protein>
    <submittedName>
        <fullName evidence="7">Transporter, CPA2 family</fullName>
    </submittedName>
</protein>
<name>K1TZK2_9ZZZZ</name>
<proteinExistence type="predicted"/>
<feature type="domain" description="Cation/H+ exchanger transmembrane" evidence="6">
    <location>
        <begin position="5"/>
        <end position="172"/>
    </location>
</feature>
<gene>
    <name evidence="7" type="ORF">LEA_06441</name>
</gene>
<comment type="subcellular location">
    <subcellularLocation>
        <location evidence="1">Membrane</location>
        <topology evidence="1">Multi-pass membrane protein</topology>
    </subcellularLocation>
</comment>
<comment type="caution">
    <text evidence="7">The sequence shown here is derived from an EMBL/GenBank/DDBJ whole genome shotgun (WGS) entry which is preliminary data.</text>
</comment>
<dbReference type="EMBL" id="AJWY01004214">
    <property type="protein sequence ID" value="EKC73014.1"/>
    <property type="molecule type" value="Genomic_DNA"/>
</dbReference>
<sequence length="172" mass="17552">MHITGLGLVSADAVSSLQLVSEVALGFIAFSIGNEFRLEDLKSTGNQAAIIGVVQALTATLLVDTALLTVHMLLPEKLSAAQAITLGAIATATAPAATLMVVRQYKAKGPVTNLLLPIVALDDAVGLIVFAVSFGISKALVSGELDLISILLNPLLEIVASLALGAAAGWLL</sequence>
<evidence type="ECO:0000259" key="6">
    <source>
        <dbReference type="Pfam" id="PF00999"/>
    </source>
</evidence>
<dbReference type="InterPro" id="IPR038770">
    <property type="entry name" value="Na+/solute_symporter_sf"/>
</dbReference>
<accession>K1TZK2</accession>
<dbReference type="InterPro" id="IPR006153">
    <property type="entry name" value="Cation/H_exchanger_TM"/>
</dbReference>
<keyword evidence="2 5" id="KW-0812">Transmembrane</keyword>
<dbReference type="PANTHER" id="PTHR43021:SF2">
    <property type="entry name" value="CATION_H+ EXCHANGER DOMAIN-CONTAINING PROTEIN"/>
    <property type="match status" value="1"/>
</dbReference>
<reference evidence="7" key="1">
    <citation type="journal article" date="2013" name="Environ. Microbiol.">
        <title>Microbiota from the distal guts of lean and obese adolescents exhibit partial functional redundancy besides clear differences in community structure.</title>
        <authorList>
            <person name="Ferrer M."/>
            <person name="Ruiz A."/>
            <person name="Lanza F."/>
            <person name="Haange S.B."/>
            <person name="Oberbach A."/>
            <person name="Till H."/>
            <person name="Bargiela R."/>
            <person name="Campoy C."/>
            <person name="Segura M.T."/>
            <person name="Richter M."/>
            <person name="von Bergen M."/>
            <person name="Seifert J."/>
            <person name="Suarez A."/>
        </authorList>
    </citation>
    <scope>NUCLEOTIDE SEQUENCE</scope>
</reference>
<feature type="transmembrane region" description="Helical" evidence="5">
    <location>
        <begin position="148"/>
        <end position="171"/>
    </location>
</feature>
<feature type="non-terminal residue" evidence="7">
    <location>
        <position position="172"/>
    </location>
</feature>
<evidence type="ECO:0000256" key="2">
    <source>
        <dbReference type="ARBA" id="ARBA00022692"/>
    </source>
</evidence>
<dbReference type="Gene3D" id="1.20.1530.20">
    <property type="match status" value="1"/>
</dbReference>
<evidence type="ECO:0000313" key="7">
    <source>
        <dbReference type="EMBL" id="EKC73014.1"/>
    </source>
</evidence>
<evidence type="ECO:0000256" key="5">
    <source>
        <dbReference type="SAM" id="Phobius"/>
    </source>
</evidence>
<organism evidence="7">
    <name type="scientific">human gut metagenome</name>
    <dbReference type="NCBI Taxonomy" id="408170"/>
    <lineage>
        <taxon>unclassified sequences</taxon>
        <taxon>metagenomes</taxon>
        <taxon>organismal metagenomes</taxon>
    </lineage>
</organism>
<feature type="transmembrane region" description="Helical" evidence="5">
    <location>
        <begin position="114"/>
        <end position="136"/>
    </location>
</feature>
<evidence type="ECO:0000256" key="3">
    <source>
        <dbReference type="ARBA" id="ARBA00022989"/>
    </source>
</evidence>
<dbReference type="GO" id="GO:1902600">
    <property type="term" value="P:proton transmembrane transport"/>
    <property type="evidence" value="ECO:0007669"/>
    <property type="project" value="InterPro"/>
</dbReference>
<dbReference type="GO" id="GO:0015297">
    <property type="term" value="F:antiporter activity"/>
    <property type="evidence" value="ECO:0007669"/>
    <property type="project" value="InterPro"/>
</dbReference>
<keyword evidence="4 5" id="KW-0472">Membrane</keyword>
<dbReference type="Pfam" id="PF00999">
    <property type="entry name" value="Na_H_Exchanger"/>
    <property type="match status" value="1"/>
</dbReference>
<dbReference type="PANTHER" id="PTHR43021">
    <property type="entry name" value="NA(+)/H(+) ANTIPORTER-RELATED"/>
    <property type="match status" value="1"/>
</dbReference>
<feature type="transmembrane region" description="Helical" evidence="5">
    <location>
        <begin position="48"/>
        <end position="74"/>
    </location>
</feature>
<keyword evidence="3 5" id="KW-1133">Transmembrane helix</keyword>
<evidence type="ECO:0000256" key="1">
    <source>
        <dbReference type="ARBA" id="ARBA00004141"/>
    </source>
</evidence>
<feature type="transmembrane region" description="Helical" evidence="5">
    <location>
        <begin position="16"/>
        <end position="36"/>
    </location>
</feature>
<dbReference type="GO" id="GO:0016020">
    <property type="term" value="C:membrane"/>
    <property type="evidence" value="ECO:0007669"/>
    <property type="project" value="UniProtKB-SubCell"/>
</dbReference>